<dbReference type="CDD" id="cd14738">
    <property type="entry name" value="PAAR_2"/>
    <property type="match status" value="1"/>
</dbReference>
<organism evidence="1 2">
    <name type="scientific">Marinobacter fuscus</name>
    <dbReference type="NCBI Taxonomy" id="2109942"/>
    <lineage>
        <taxon>Bacteria</taxon>
        <taxon>Pseudomonadati</taxon>
        <taxon>Pseudomonadota</taxon>
        <taxon>Gammaproteobacteria</taxon>
        <taxon>Pseudomonadales</taxon>
        <taxon>Marinobacteraceae</taxon>
        <taxon>Marinobacter</taxon>
    </lineage>
</organism>
<gene>
    <name evidence="1" type="ORF">C7H09_05730</name>
</gene>
<dbReference type="InterPro" id="IPR008727">
    <property type="entry name" value="PAAR_motif"/>
</dbReference>
<dbReference type="Gene3D" id="2.60.200.60">
    <property type="match status" value="2"/>
</dbReference>
<dbReference type="RefSeq" id="WP_106761646.1">
    <property type="nucleotide sequence ID" value="NZ_PXNP01000020.1"/>
</dbReference>
<protein>
    <submittedName>
        <fullName evidence="1">Type VI secretion protein</fullName>
    </submittedName>
</protein>
<dbReference type="Pfam" id="PF05488">
    <property type="entry name" value="PAAR_motif"/>
    <property type="match status" value="1"/>
</dbReference>
<sequence>MSKPIAFLGAFHRCPAFNGPVPHVGGPTLAASPNVFTGGQPVARMTDKLVCVGPPDTIVQGSATVFANGLPVARVGDLTEHGGEIVVGNPTVLVGG</sequence>
<reference evidence="1 2" key="1">
    <citation type="submission" date="2018-03" db="EMBL/GenBank/DDBJ databases">
        <title>Marinobacter brunus sp. nov., a marine bacterium of Gamma-proteobacteria isolated from the surface seawater of the South China Sea.</title>
        <authorList>
            <person name="Cheng H."/>
            <person name="Wu Y.-H."/>
            <person name="Xamxidin M."/>
            <person name="Xu X.-W."/>
        </authorList>
    </citation>
    <scope>NUCLEOTIDE SEQUENCE [LARGE SCALE GENOMIC DNA]</scope>
    <source>
        <strain evidence="1 2">NH169-3</strain>
    </source>
</reference>
<dbReference type="EMBL" id="PXNP01000020">
    <property type="protein sequence ID" value="PSF11860.1"/>
    <property type="molecule type" value="Genomic_DNA"/>
</dbReference>
<proteinExistence type="predicted"/>
<keyword evidence="2" id="KW-1185">Reference proteome</keyword>
<evidence type="ECO:0000313" key="1">
    <source>
        <dbReference type="EMBL" id="PSF11860.1"/>
    </source>
</evidence>
<dbReference type="Proteomes" id="UP000239866">
    <property type="component" value="Unassembled WGS sequence"/>
</dbReference>
<dbReference type="OrthoDB" id="9807902at2"/>
<accession>A0A2T1KPA9</accession>
<comment type="caution">
    <text evidence="1">The sequence shown here is derived from an EMBL/GenBank/DDBJ whole genome shotgun (WGS) entry which is preliminary data.</text>
</comment>
<name>A0A2T1KPA9_9GAMM</name>
<evidence type="ECO:0000313" key="2">
    <source>
        <dbReference type="Proteomes" id="UP000239866"/>
    </source>
</evidence>
<dbReference type="AlphaFoldDB" id="A0A2T1KPA9"/>